<feature type="region of interest" description="Disordered" evidence="1">
    <location>
        <begin position="460"/>
        <end position="481"/>
    </location>
</feature>
<comment type="caution">
    <text evidence="3">The sequence shown here is derived from an EMBL/GenBank/DDBJ whole genome shotgun (WGS) entry which is preliminary data.</text>
</comment>
<sequence>MELTHRTEGYRLQPRINLRRDLEPILTETATTTTNVITRILTRDSDKCKESPNSNTCEKPVSASTTLIVVVVVVPCVLLAGLLFYLHRRNVQRQQLEDIHDPHKSLDFGLGEGKKNRKSLFMGGGGEKGMSHKQSQLSMDMNLSSPYLLPPGLQQSHESLHSLARSLGNDHQDPYQQATIYTNSETGSMRSMPYSKESSSLYTKSSGKRMSGTTGRSVPSQRMPPRTNSLPKSPTSPEDVKINPFAIPSIPEPAHKLQSPVEADSGTFQPKAIIPEIGNVSDFDDKYNTAVQQPQPARSKSPQFELPAVSDAGNSNAGTPVADGFPLPPHRGGESNAIGLGLDFQLPKAPVSPGHEAPLSAPLPMHGQQHNDSQFNAYQPEIHTSEYYDDYEDFDRGRSAQRASFVEDAPQQQGQGLGVPQQNNKRLSVGFRPLPPDEVTESEDPEYRANRIRSFYKEYFEESKEPPPPMPAPPKAAQGGYYEDYDQGYLGEAAAYFDPESNAFVMPYAEPVTRRAMTPPPAGRRQFGGGPGGPGGPGPRGPGGSRPHGPHGSLGGMSLPGGPQGRPRAGSAFGPHGGSRAGSRAGSAFGPRPDSSASARSRGQPRKNLPPPAPLTTLPTPSKLKDDAFALLGVMDFAPPGTFKDAAAGRSQSPLGERRAYSPQVPAVTPVVSAFEELAALPSPHLLRKSSTFTGLDFAPPKKFKDADNMSDAGSIRSNRSGISAAQLGAIRGGAGRVSRLPGDTVFTQASVENQLKPQWGMRQ</sequence>
<keyword evidence="2" id="KW-0472">Membrane</keyword>
<dbReference type="PANTHER" id="PTHR42088:SF1">
    <property type="entry name" value="YALI0F10131P"/>
    <property type="match status" value="1"/>
</dbReference>
<dbReference type="AlphaFoldDB" id="A0A0P7BQN2"/>
<gene>
    <name evidence="3" type="ORF">AK830_g3211</name>
</gene>
<protein>
    <submittedName>
        <fullName evidence="3">Uncharacterized protein</fullName>
    </submittedName>
</protein>
<dbReference type="STRING" id="78410.A0A0P7BQN2"/>
<dbReference type="Proteomes" id="UP000050424">
    <property type="component" value="Unassembled WGS sequence"/>
</dbReference>
<feature type="transmembrane region" description="Helical" evidence="2">
    <location>
        <begin position="61"/>
        <end position="86"/>
    </location>
</feature>
<feature type="region of interest" description="Disordered" evidence="1">
    <location>
        <begin position="293"/>
        <end position="338"/>
    </location>
</feature>
<organism evidence="3 4">
    <name type="scientific">Neonectria ditissima</name>
    <dbReference type="NCBI Taxonomy" id="78410"/>
    <lineage>
        <taxon>Eukaryota</taxon>
        <taxon>Fungi</taxon>
        <taxon>Dikarya</taxon>
        <taxon>Ascomycota</taxon>
        <taxon>Pezizomycotina</taxon>
        <taxon>Sordariomycetes</taxon>
        <taxon>Hypocreomycetidae</taxon>
        <taxon>Hypocreales</taxon>
        <taxon>Nectriaceae</taxon>
        <taxon>Neonectria</taxon>
    </lineage>
</organism>
<dbReference type="PANTHER" id="PTHR42088">
    <property type="entry name" value="YALI0F10131P"/>
    <property type="match status" value="1"/>
</dbReference>
<feature type="compositionally biased region" description="Polar residues" evidence="1">
    <location>
        <begin position="211"/>
        <end position="236"/>
    </location>
</feature>
<feature type="region of interest" description="Disordered" evidence="1">
    <location>
        <begin position="515"/>
        <end position="622"/>
    </location>
</feature>
<evidence type="ECO:0000313" key="4">
    <source>
        <dbReference type="Proteomes" id="UP000050424"/>
    </source>
</evidence>
<feature type="region of interest" description="Disordered" evidence="1">
    <location>
        <begin position="403"/>
        <end position="448"/>
    </location>
</feature>
<name>A0A0P7BQN2_9HYPO</name>
<feature type="compositionally biased region" description="Polar residues" evidence="1">
    <location>
        <begin position="293"/>
        <end position="302"/>
    </location>
</feature>
<feature type="region of interest" description="Disordered" evidence="1">
    <location>
        <begin position="117"/>
        <end position="136"/>
    </location>
</feature>
<feature type="region of interest" description="Disordered" evidence="1">
    <location>
        <begin position="698"/>
        <end position="719"/>
    </location>
</feature>
<keyword evidence="2" id="KW-0812">Transmembrane</keyword>
<accession>A0A0P7BQN2</accession>
<feature type="region of interest" description="Disordered" evidence="1">
    <location>
        <begin position="181"/>
        <end position="239"/>
    </location>
</feature>
<feature type="compositionally biased region" description="Gly residues" evidence="1">
    <location>
        <begin position="541"/>
        <end position="564"/>
    </location>
</feature>
<feature type="compositionally biased region" description="Low complexity" evidence="1">
    <location>
        <begin position="195"/>
        <end position="205"/>
    </location>
</feature>
<feature type="compositionally biased region" description="Low complexity" evidence="1">
    <location>
        <begin position="581"/>
        <end position="602"/>
    </location>
</feature>
<evidence type="ECO:0000313" key="3">
    <source>
        <dbReference type="EMBL" id="KPM43341.1"/>
    </source>
</evidence>
<evidence type="ECO:0000256" key="2">
    <source>
        <dbReference type="SAM" id="Phobius"/>
    </source>
</evidence>
<reference evidence="3 4" key="1">
    <citation type="submission" date="2015-09" db="EMBL/GenBank/DDBJ databases">
        <title>Draft genome of a European isolate of the apple canker pathogen Neonectria ditissima.</title>
        <authorList>
            <person name="Gomez-Cortecero A."/>
            <person name="Harrison R.J."/>
            <person name="Armitage A.D."/>
        </authorList>
    </citation>
    <scope>NUCLEOTIDE SEQUENCE [LARGE SCALE GENOMIC DNA]</scope>
    <source>
        <strain evidence="3 4">R09/05</strain>
    </source>
</reference>
<feature type="compositionally biased region" description="Low complexity" evidence="1">
    <location>
        <begin position="410"/>
        <end position="422"/>
    </location>
</feature>
<proteinExistence type="predicted"/>
<dbReference type="EMBL" id="LKCW01000034">
    <property type="protein sequence ID" value="KPM43341.1"/>
    <property type="molecule type" value="Genomic_DNA"/>
</dbReference>
<keyword evidence="4" id="KW-1185">Reference proteome</keyword>
<dbReference type="OrthoDB" id="5417135at2759"/>
<keyword evidence="2" id="KW-1133">Transmembrane helix</keyword>
<evidence type="ECO:0000256" key="1">
    <source>
        <dbReference type="SAM" id="MobiDB-lite"/>
    </source>
</evidence>